<name>A0A4D6LNC1_VIGUN</name>
<accession>A0A4D6LNC1</accession>
<organism evidence="1 2">
    <name type="scientific">Vigna unguiculata</name>
    <name type="common">Cowpea</name>
    <dbReference type="NCBI Taxonomy" id="3917"/>
    <lineage>
        <taxon>Eukaryota</taxon>
        <taxon>Viridiplantae</taxon>
        <taxon>Streptophyta</taxon>
        <taxon>Embryophyta</taxon>
        <taxon>Tracheophyta</taxon>
        <taxon>Spermatophyta</taxon>
        <taxon>Magnoliopsida</taxon>
        <taxon>eudicotyledons</taxon>
        <taxon>Gunneridae</taxon>
        <taxon>Pentapetalae</taxon>
        <taxon>rosids</taxon>
        <taxon>fabids</taxon>
        <taxon>Fabales</taxon>
        <taxon>Fabaceae</taxon>
        <taxon>Papilionoideae</taxon>
        <taxon>50 kb inversion clade</taxon>
        <taxon>NPAAA clade</taxon>
        <taxon>indigoferoid/millettioid clade</taxon>
        <taxon>Phaseoleae</taxon>
        <taxon>Vigna</taxon>
    </lineage>
</organism>
<evidence type="ECO:0000313" key="1">
    <source>
        <dbReference type="EMBL" id="QCD89716.1"/>
    </source>
</evidence>
<dbReference type="AlphaFoldDB" id="A0A4D6LNC1"/>
<dbReference type="Proteomes" id="UP000501690">
    <property type="component" value="Linkage Group LG4"/>
</dbReference>
<proteinExistence type="predicted"/>
<sequence>MFSSPPRRGALVQGEGWSRPSERELAQARVCGLLMQGARASESVCLSEIGMGA</sequence>
<dbReference type="EMBL" id="CP039348">
    <property type="protein sequence ID" value="QCD89716.1"/>
    <property type="molecule type" value="Genomic_DNA"/>
</dbReference>
<reference evidence="1 2" key="1">
    <citation type="submission" date="2019-04" db="EMBL/GenBank/DDBJ databases">
        <title>An improved genome assembly and genetic linkage map for asparagus bean, Vigna unguiculata ssp. sesquipedialis.</title>
        <authorList>
            <person name="Xia Q."/>
            <person name="Zhang R."/>
            <person name="Dong Y."/>
        </authorList>
    </citation>
    <scope>NUCLEOTIDE SEQUENCE [LARGE SCALE GENOMIC DNA]</scope>
    <source>
        <tissue evidence="1">Leaf</tissue>
    </source>
</reference>
<protein>
    <submittedName>
        <fullName evidence="1">Uncharacterized protein</fullName>
    </submittedName>
</protein>
<evidence type="ECO:0000313" key="2">
    <source>
        <dbReference type="Proteomes" id="UP000501690"/>
    </source>
</evidence>
<keyword evidence="2" id="KW-1185">Reference proteome</keyword>
<gene>
    <name evidence="1" type="ORF">DEO72_LG4g662</name>
</gene>